<proteinExistence type="predicted"/>
<reference evidence="2 3" key="1">
    <citation type="submission" date="2020-11" db="EMBL/GenBank/DDBJ databases">
        <authorList>
            <person name="Lassalle F."/>
        </authorList>
    </citation>
    <scope>NUCLEOTIDE SEQUENCE [LARGE SCALE GENOMIC DNA]</scope>
    <source>
        <strain evidence="2 3">AB21</strain>
    </source>
</reference>
<gene>
    <name evidence="2" type="ORF">RHAB21_04509</name>
</gene>
<name>A0ABN7JXQ2_9HYPH</name>
<keyword evidence="3" id="KW-1185">Reference proteome</keyword>
<sequence>MIGRFLALFVVFAFAVASTANAGHMVRMNSTPDHAVQTHHVTAMVTGYDVQSCEMEQECASESAAMCAAVCTGLLNFVIPERGGTSVFYARADYGLTIIPAVLSHNPGVNRRPPKLRLL</sequence>
<feature type="chain" id="PRO_5047122903" evidence="1">
    <location>
        <begin position="23"/>
        <end position="119"/>
    </location>
</feature>
<evidence type="ECO:0000313" key="2">
    <source>
        <dbReference type="EMBL" id="CAD7053486.1"/>
    </source>
</evidence>
<protein>
    <submittedName>
        <fullName evidence="2">Uncharacterized protein</fullName>
    </submittedName>
</protein>
<comment type="caution">
    <text evidence="2">The sequence shown here is derived from an EMBL/GenBank/DDBJ whole genome shotgun (WGS) entry which is preliminary data.</text>
</comment>
<evidence type="ECO:0000256" key="1">
    <source>
        <dbReference type="SAM" id="SignalP"/>
    </source>
</evidence>
<feature type="signal peptide" evidence="1">
    <location>
        <begin position="1"/>
        <end position="22"/>
    </location>
</feature>
<dbReference type="Proteomes" id="UP000601041">
    <property type="component" value="Unassembled WGS sequence"/>
</dbReference>
<accession>A0ABN7JXQ2</accession>
<dbReference type="EMBL" id="CABFWE030000013">
    <property type="protein sequence ID" value="CAD7053486.1"/>
    <property type="molecule type" value="Genomic_DNA"/>
</dbReference>
<keyword evidence="1" id="KW-0732">Signal</keyword>
<organism evidence="2 3">
    <name type="scientific">Pseudorhizobium halotolerans</name>
    <dbReference type="NCBI Taxonomy" id="1233081"/>
    <lineage>
        <taxon>Bacteria</taxon>
        <taxon>Pseudomonadati</taxon>
        <taxon>Pseudomonadota</taxon>
        <taxon>Alphaproteobacteria</taxon>
        <taxon>Hyphomicrobiales</taxon>
        <taxon>Rhizobiaceae</taxon>
        <taxon>Rhizobium/Agrobacterium group</taxon>
        <taxon>Pseudorhizobium</taxon>
    </lineage>
</organism>
<evidence type="ECO:0000313" key="3">
    <source>
        <dbReference type="Proteomes" id="UP000601041"/>
    </source>
</evidence>